<dbReference type="AlphaFoldDB" id="A0AAJ2H0S3"/>
<feature type="domain" description="NolW-like" evidence="2">
    <location>
        <begin position="2"/>
        <end position="82"/>
    </location>
</feature>
<dbReference type="Pfam" id="PF03958">
    <property type="entry name" value="Secretin_N"/>
    <property type="match status" value="1"/>
</dbReference>
<dbReference type="InterPro" id="IPR038591">
    <property type="entry name" value="NolW-like_sf"/>
</dbReference>
<evidence type="ECO:0000259" key="2">
    <source>
        <dbReference type="Pfam" id="PF03958"/>
    </source>
</evidence>
<feature type="region of interest" description="Disordered" evidence="1">
    <location>
        <begin position="14"/>
        <end position="38"/>
    </location>
</feature>
<evidence type="ECO:0000256" key="1">
    <source>
        <dbReference type="SAM" id="MobiDB-lite"/>
    </source>
</evidence>
<dbReference type="EMBL" id="JAVLSF010000858">
    <property type="protein sequence ID" value="MDR9778476.1"/>
    <property type="molecule type" value="Genomic_DNA"/>
</dbReference>
<dbReference type="PANTHER" id="PTHR30604">
    <property type="entry name" value="PROTEIN TRANSPORT PROTEIN HOFQ"/>
    <property type="match status" value="1"/>
</dbReference>
<gene>
    <name evidence="3" type="ORF">RJJ65_38705</name>
</gene>
<reference evidence="3" key="1">
    <citation type="submission" date="2023-04" db="EMBL/GenBank/DDBJ databases">
        <title>Genomic characterization of faba bean (Vicia faba) microsymbionts in Mexican soils.</title>
        <authorList>
            <person name="Rivera Orduna F.N."/>
            <person name="Guevara-Luna J."/>
            <person name="Yan J."/>
            <person name="Arroyo-Herrera I."/>
            <person name="Li Y."/>
            <person name="Vasquez-Murrieta M.S."/>
            <person name="Wang E.T."/>
        </authorList>
    </citation>
    <scope>NUCLEOTIDE SEQUENCE</scope>
    <source>
        <strain evidence="3">CH26</strain>
    </source>
</reference>
<sequence length="127" mass="13600">MSYAKATDIQNLITSGRNNGASGSSNSSNSDNGLDENVGSLLSTRGTISIDPRTNTLIVQDTAKKIDEIRAMISRLDVPVKQVMIEARIVRATNNFSKEMGVKWGVLSQGVTNNNSLLVGGSDTTLW</sequence>
<comment type="caution">
    <text evidence="3">The sequence shown here is derived from an EMBL/GenBank/DDBJ whole genome shotgun (WGS) entry which is preliminary data.</text>
</comment>
<dbReference type="Proteomes" id="UP001268610">
    <property type="component" value="Unassembled WGS sequence"/>
</dbReference>
<evidence type="ECO:0000313" key="4">
    <source>
        <dbReference type="Proteomes" id="UP001268610"/>
    </source>
</evidence>
<accession>A0AAJ2H0S3</accession>
<protein>
    <submittedName>
        <fullName evidence="3">Secretin N-terminal domain-containing protein</fullName>
    </submittedName>
</protein>
<dbReference type="RefSeq" id="WP_310866526.1">
    <property type="nucleotide sequence ID" value="NZ_JAVLSF010000858.1"/>
</dbReference>
<evidence type="ECO:0000313" key="3">
    <source>
        <dbReference type="EMBL" id="MDR9778476.1"/>
    </source>
</evidence>
<dbReference type="InterPro" id="IPR005644">
    <property type="entry name" value="NolW-like"/>
</dbReference>
<organism evidence="3 4">
    <name type="scientific">Rhizobium hidalgonense</name>
    <dbReference type="NCBI Taxonomy" id="1538159"/>
    <lineage>
        <taxon>Bacteria</taxon>
        <taxon>Pseudomonadati</taxon>
        <taxon>Pseudomonadota</taxon>
        <taxon>Alphaproteobacteria</taxon>
        <taxon>Hyphomicrobiales</taxon>
        <taxon>Rhizobiaceae</taxon>
        <taxon>Rhizobium/Agrobacterium group</taxon>
        <taxon>Rhizobium</taxon>
    </lineage>
</organism>
<dbReference type="PANTHER" id="PTHR30604:SF1">
    <property type="entry name" value="DNA UTILIZATION PROTEIN HOFQ"/>
    <property type="match status" value="1"/>
</dbReference>
<dbReference type="Gene3D" id="3.30.1370.120">
    <property type="match status" value="1"/>
</dbReference>
<feature type="compositionally biased region" description="Low complexity" evidence="1">
    <location>
        <begin position="15"/>
        <end position="32"/>
    </location>
</feature>
<dbReference type="InterPro" id="IPR051808">
    <property type="entry name" value="Type_IV_pilus_biogenesis"/>
</dbReference>
<name>A0AAJ2H0S3_9HYPH</name>
<feature type="non-terminal residue" evidence="3">
    <location>
        <position position="127"/>
    </location>
</feature>
<proteinExistence type="predicted"/>